<name>A0ABQ9ESK7_TEGGR</name>
<accession>A0ABQ9ESK7</accession>
<comment type="caution">
    <text evidence="7">The sequence shown here is derived from an EMBL/GenBank/DDBJ whole genome shotgun (WGS) entry which is preliminary data.</text>
</comment>
<evidence type="ECO:0008006" key="9">
    <source>
        <dbReference type="Google" id="ProtNLM"/>
    </source>
</evidence>
<gene>
    <name evidence="7" type="ORF">KUTeg_016798</name>
</gene>
<dbReference type="Proteomes" id="UP001217089">
    <property type="component" value="Unassembled WGS sequence"/>
</dbReference>
<keyword evidence="3 6" id="KW-1133">Transmembrane helix</keyword>
<evidence type="ECO:0000256" key="1">
    <source>
        <dbReference type="ARBA" id="ARBA00004141"/>
    </source>
</evidence>
<sequence length="241" mass="26871">MALTSAGKENDKSKKDKKKKKKDKDKHASVSLLGGAGRGAKMAANFYPPLRKGSGRGMSLDNHVEDGLLNKHRDHRIRRQQSQPERSACFNCLRNALHCYNIVVLILGVGALAVGVWLLVTDFSAREVTVLVDSDFFEIGTYLVLAGGGLIALLAFCGCCGTMREDRCILGFGKKKLKYEFLCGKKTCMKRNFQKYLTCNLLKINLNLNVACFGKINLYILKQEKFQSSNFLLIKLQKLLS</sequence>
<dbReference type="PRINTS" id="PR00259">
    <property type="entry name" value="TMFOUR"/>
</dbReference>
<reference evidence="7 8" key="1">
    <citation type="submission" date="2022-12" db="EMBL/GenBank/DDBJ databases">
        <title>Chromosome-level genome of Tegillarca granosa.</title>
        <authorList>
            <person name="Kim J."/>
        </authorList>
    </citation>
    <scope>NUCLEOTIDE SEQUENCE [LARGE SCALE GENOMIC DNA]</scope>
    <source>
        <strain evidence="7">Teg-2019</strain>
        <tissue evidence="7">Adductor muscle</tissue>
    </source>
</reference>
<evidence type="ECO:0000256" key="4">
    <source>
        <dbReference type="ARBA" id="ARBA00023136"/>
    </source>
</evidence>
<keyword evidence="4 6" id="KW-0472">Membrane</keyword>
<feature type="transmembrane region" description="Helical" evidence="6">
    <location>
        <begin position="139"/>
        <end position="160"/>
    </location>
</feature>
<evidence type="ECO:0000256" key="3">
    <source>
        <dbReference type="ARBA" id="ARBA00022989"/>
    </source>
</evidence>
<evidence type="ECO:0000256" key="5">
    <source>
        <dbReference type="SAM" id="MobiDB-lite"/>
    </source>
</evidence>
<feature type="transmembrane region" description="Helical" evidence="6">
    <location>
        <begin position="99"/>
        <end position="119"/>
    </location>
</feature>
<comment type="subcellular location">
    <subcellularLocation>
        <location evidence="1">Membrane</location>
        <topology evidence="1">Multi-pass membrane protein</topology>
    </subcellularLocation>
</comment>
<dbReference type="InterPro" id="IPR018499">
    <property type="entry name" value="Tetraspanin/Peripherin"/>
</dbReference>
<dbReference type="EMBL" id="JARBDR010000813">
    <property type="protein sequence ID" value="KAJ8306253.1"/>
    <property type="molecule type" value="Genomic_DNA"/>
</dbReference>
<evidence type="ECO:0000256" key="6">
    <source>
        <dbReference type="SAM" id="Phobius"/>
    </source>
</evidence>
<keyword evidence="8" id="KW-1185">Reference proteome</keyword>
<proteinExistence type="predicted"/>
<protein>
    <recommendedName>
        <fullName evidence="9">Tetraspanin</fullName>
    </recommendedName>
</protein>
<feature type="region of interest" description="Disordered" evidence="5">
    <location>
        <begin position="1"/>
        <end position="36"/>
    </location>
</feature>
<evidence type="ECO:0000256" key="2">
    <source>
        <dbReference type="ARBA" id="ARBA00022692"/>
    </source>
</evidence>
<evidence type="ECO:0000313" key="7">
    <source>
        <dbReference type="EMBL" id="KAJ8306253.1"/>
    </source>
</evidence>
<keyword evidence="2 6" id="KW-0812">Transmembrane</keyword>
<feature type="compositionally biased region" description="Basic residues" evidence="5">
    <location>
        <begin position="15"/>
        <end position="24"/>
    </location>
</feature>
<dbReference type="Pfam" id="PF00335">
    <property type="entry name" value="Tetraspanin"/>
    <property type="match status" value="1"/>
</dbReference>
<evidence type="ECO:0000313" key="8">
    <source>
        <dbReference type="Proteomes" id="UP001217089"/>
    </source>
</evidence>
<organism evidence="7 8">
    <name type="scientific">Tegillarca granosa</name>
    <name type="common">Malaysian cockle</name>
    <name type="synonym">Anadara granosa</name>
    <dbReference type="NCBI Taxonomy" id="220873"/>
    <lineage>
        <taxon>Eukaryota</taxon>
        <taxon>Metazoa</taxon>
        <taxon>Spiralia</taxon>
        <taxon>Lophotrochozoa</taxon>
        <taxon>Mollusca</taxon>
        <taxon>Bivalvia</taxon>
        <taxon>Autobranchia</taxon>
        <taxon>Pteriomorphia</taxon>
        <taxon>Arcoida</taxon>
        <taxon>Arcoidea</taxon>
        <taxon>Arcidae</taxon>
        <taxon>Tegillarca</taxon>
    </lineage>
</organism>